<evidence type="ECO:0000256" key="1">
    <source>
        <dbReference type="SAM" id="Phobius"/>
    </source>
</evidence>
<accession>A0ABS9V379</accession>
<organism evidence="2 3">
    <name type="scientific">Belliella filtrata</name>
    <dbReference type="NCBI Taxonomy" id="2923435"/>
    <lineage>
        <taxon>Bacteria</taxon>
        <taxon>Pseudomonadati</taxon>
        <taxon>Bacteroidota</taxon>
        <taxon>Cytophagia</taxon>
        <taxon>Cytophagales</taxon>
        <taxon>Cyclobacteriaceae</taxon>
        <taxon>Belliella</taxon>
    </lineage>
</organism>
<keyword evidence="1" id="KW-0812">Transmembrane</keyword>
<feature type="transmembrane region" description="Helical" evidence="1">
    <location>
        <begin position="12"/>
        <end position="37"/>
    </location>
</feature>
<feature type="transmembrane region" description="Helical" evidence="1">
    <location>
        <begin position="43"/>
        <end position="63"/>
    </location>
</feature>
<gene>
    <name evidence="2" type="ORF">MM239_13695</name>
</gene>
<dbReference type="Proteomes" id="UP001165489">
    <property type="component" value="Unassembled WGS sequence"/>
</dbReference>
<keyword evidence="1" id="KW-1133">Transmembrane helix</keyword>
<evidence type="ECO:0008006" key="4">
    <source>
        <dbReference type="Google" id="ProtNLM"/>
    </source>
</evidence>
<proteinExistence type="predicted"/>
<keyword evidence="1" id="KW-0472">Membrane</keyword>
<dbReference type="RefSeq" id="WP_241348820.1">
    <property type="nucleotide sequence ID" value="NZ_JAKZGP010000038.1"/>
</dbReference>
<name>A0ABS9V379_9BACT</name>
<keyword evidence="3" id="KW-1185">Reference proteome</keyword>
<evidence type="ECO:0000313" key="2">
    <source>
        <dbReference type="EMBL" id="MCH7410455.1"/>
    </source>
</evidence>
<dbReference type="EMBL" id="JAKZGP010000038">
    <property type="protein sequence ID" value="MCH7410455.1"/>
    <property type="molecule type" value="Genomic_DNA"/>
</dbReference>
<comment type="caution">
    <text evidence="2">The sequence shown here is derived from an EMBL/GenBank/DDBJ whole genome shotgun (WGS) entry which is preliminary data.</text>
</comment>
<sequence length="68" mass="6704">MRELSIEQMESINGQGVCYGGGMALAAGVAVLSIGIATGGVGFLVAGGLGTYFGTTIGLACAMNPYKS</sequence>
<reference evidence="2" key="1">
    <citation type="submission" date="2022-03" db="EMBL/GenBank/DDBJ databases">
        <title>De novo assembled genomes of Belliella spp. (Cyclobacteriaceae) strains.</title>
        <authorList>
            <person name="Szabo A."/>
            <person name="Korponai K."/>
            <person name="Felfoldi T."/>
        </authorList>
    </citation>
    <scope>NUCLEOTIDE SEQUENCE</scope>
    <source>
        <strain evidence="2">DSM 111904</strain>
    </source>
</reference>
<protein>
    <recommendedName>
        <fullName evidence="4">Class IIb bacteriocin, lactobin A/cerein 7B family</fullName>
    </recommendedName>
</protein>
<evidence type="ECO:0000313" key="3">
    <source>
        <dbReference type="Proteomes" id="UP001165489"/>
    </source>
</evidence>